<keyword evidence="1" id="KW-1133">Transmembrane helix</keyword>
<feature type="transmembrane region" description="Helical" evidence="1">
    <location>
        <begin position="21"/>
        <end position="41"/>
    </location>
</feature>
<dbReference type="PANTHER" id="PTHR37305:SF1">
    <property type="entry name" value="MEMBRANE PROTEIN"/>
    <property type="match status" value="1"/>
</dbReference>
<feature type="transmembrane region" description="Helical" evidence="1">
    <location>
        <begin position="111"/>
        <end position="142"/>
    </location>
</feature>
<dbReference type="AlphaFoldDB" id="A0A7Y3T1N5"/>
<organism evidence="2 3">
    <name type="scientific">Clostridium estertheticum</name>
    <dbReference type="NCBI Taxonomy" id="238834"/>
    <lineage>
        <taxon>Bacteria</taxon>
        <taxon>Bacillati</taxon>
        <taxon>Bacillota</taxon>
        <taxon>Clostridia</taxon>
        <taxon>Eubacteriales</taxon>
        <taxon>Clostridiaceae</taxon>
        <taxon>Clostridium</taxon>
    </lineage>
</organism>
<keyword evidence="1" id="KW-0812">Transmembrane</keyword>
<proteinExistence type="predicted"/>
<sequence length="258" mass="28232">MIKTNNLFKAEKKKLYYSKTFWIIAIVIGILSIINTSSYLFNTSLTGLLGADLVQKSANIASSVNVFEAVLGSVDDGFITLILIFVSIFVGTDFSLGTLKNVASRGFSKKNIYISILISSIYTIIVFLLITMICSAVIGIVFFEKTPVTSGIILNFIETMSIKILLVFAITSICVLITTIVRNVGFAIAANLIIVRMIPSTIVMIYPSFSKYEISNELYKLAATSTSTTILISGLIIALCYIVVSNVIGTFMFTRKDI</sequence>
<feature type="transmembrane region" description="Helical" evidence="1">
    <location>
        <begin position="188"/>
        <end position="209"/>
    </location>
</feature>
<reference evidence="2 3" key="1">
    <citation type="submission" date="2020-05" db="EMBL/GenBank/DDBJ databases">
        <title>Complete genome of Clostridium estertheticum subspecies estertheticum, isolated from Vacuum packed lamb meat from New Zealand imported to Switzerland.</title>
        <authorList>
            <person name="Wambui J."/>
            <person name="Stevens M.J.A."/>
            <person name="Stephan R."/>
        </authorList>
    </citation>
    <scope>NUCLEOTIDE SEQUENCE [LARGE SCALE GENOMIC DNA]</scope>
    <source>
        <strain evidence="2 3">CEST001</strain>
    </source>
</reference>
<gene>
    <name evidence="2" type="ORF">HLQ16_21615</name>
</gene>
<dbReference type="RefSeq" id="WP_171299058.1">
    <property type="nucleotide sequence ID" value="NZ_CP087100.1"/>
</dbReference>
<name>A0A7Y3T1N5_9CLOT</name>
<evidence type="ECO:0008006" key="4">
    <source>
        <dbReference type="Google" id="ProtNLM"/>
    </source>
</evidence>
<evidence type="ECO:0000313" key="3">
    <source>
        <dbReference type="Proteomes" id="UP000531659"/>
    </source>
</evidence>
<evidence type="ECO:0000256" key="1">
    <source>
        <dbReference type="SAM" id="Phobius"/>
    </source>
</evidence>
<feature type="transmembrane region" description="Helical" evidence="1">
    <location>
        <begin position="78"/>
        <end position="99"/>
    </location>
</feature>
<dbReference type="Proteomes" id="UP000531659">
    <property type="component" value="Unassembled WGS sequence"/>
</dbReference>
<keyword evidence="1" id="KW-0472">Membrane</keyword>
<protein>
    <recommendedName>
        <fullName evidence="4">ABC transporter permease</fullName>
    </recommendedName>
</protein>
<feature type="transmembrane region" description="Helical" evidence="1">
    <location>
        <begin position="229"/>
        <end position="253"/>
    </location>
</feature>
<feature type="transmembrane region" description="Helical" evidence="1">
    <location>
        <begin position="162"/>
        <end position="181"/>
    </location>
</feature>
<accession>A0A7Y3T1N5</accession>
<comment type="caution">
    <text evidence="2">The sequence shown here is derived from an EMBL/GenBank/DDBJ whole genome shotgun (WGS) entry which is preliminary data.</text>
</comment>
<dbReference type="PANTHER" id="PTHR37305">
    <property type="entry name" value="INTEGRAL MEMBRANE PROTEIN-RELATED"/>
    <property type="match status" value="1"/>
</dbReference>
<evidence type="ECO:0000313" key="2">
    <source>
        <dbReference type="EMBL" id="NNU78502.1"/>
    </source>
</evidence>
<dbReference type="EMBL" id="JABEYB010000025">
    <property type="protein sequence ID" value="NNU78502.1"/>
    <property type="molecule type" value="Genomic_DNA"/>
</dbReference>